<dbReference type="Proteomes" id="UP000800041">
    <property type="component" value="Unassembled WGS sequence"/>
</dbReference>
<dbReference type="OrthoDB" id="9978720at2759"/>
<sequence length="210" mass="22993">MPRIGDLRFSSGRSARAPDALRKSPVEHRTAKAVWERFRLGPPGSFEERRVWRDGKFPVESFDALVAGQAVRRRDTDAVEGRGIVDAVGVIAGGMCDVIAHSHGAALLLEVLGELKTLIRRLVLVEPGGTADATLLTDEVKGRTAVVWGDHIDEHPAWRAIRAPFDDIGIEVIDLPALGIKGNTHFPMSDRNSDEVAELIVQWLDRPAVD</sequence>
<protein>
    <recommendedName>
        <fullName evidence="3">Alpha/beta hydrolase</fullName>
    </recommendedName>
</protein>
<dbReference type="Gene3D" id="3.40.50.1820">
    <property type="entry name" value="alpha/beta hydrolase"/>
    <property type="match status" value="1"/>
</dbReference>
<gene>
    <name evidence="1" type="ORF">K402DRAFT_458268</name>
</gene>
<evidence type="ECO:0008006" key="3">
    <source>
        <dbReference type="Google" id="ProtNLM"/>
    </source>
</evidence>
<evidence type="ECO:0000313" key="1">
    <source>
        <dbReference type="EMBL" id="KAF1981109.1"/>
    </source>
</evidence>
<organism evidence="1 2">
    <name type="scientific">Aulographum hederae CBS 113979</name>
    <dbReference type="NCBI Taxonomy" id="1176131"/>
    <lineage>
        <taxon>Eukaryota</taxon>
        <taxon>Fungi</taxon>
        <taxon>Dikarya</taxon>
        <taxon>Ascomycota</taxon>
        <taxon>Pezizomycotina</taxon>
        <taxon>Dothideomycetes</taxon>
        <taxon>Pleosporomycetidae</taxon>
        <taxon>Aulographales</taxon>
        <taxon>Aulographaceae</taxon>
    </lineage>
</organism>
<accession>A0A6G1GK25</accession>
<proteinExistence type="predicted"/>
<name>A0A6G1GK25_9PEZI</name>
<reference evidence="1" key="1">
    <citation type="journal article" date="2020" name="Stud. Mycol.">
        <title>101 Dothideomycetes genomes: a test case for predicting lifestyles and emergence of pathogens.</title>
        <authorList>
            <person name="Haridas S."/>
            <person name="Albert R."/>
            <person name="Binder M."/>
            <person name="Bloem J."/>
            <person name="Labutti K."/>
            <person name="Salamov A."/>
            <person name="Andreopoulos B."/>
            <person name="Baker S."/>
            <person name="Barry K."/>
            <person name="Bills G."/>
            <person name="Bluhm B."/>
            <person name="Cannon C."/>
            <person name="Castanera R."/>
            <person name="Culley D."/>
            <person name="Daum C."/>
            <person name="Ezra D."/>
            <person name="Gonzalez J."/>
            <person name="Henrissat B."/>
            <person name="Kuo A."/>
            <person name="Liang C."/>
            <person name="Lipzen A."/>
            <person name="Lutzoni F."/>
            <person name="Magnuson J."/>
            <person name="Mondo S."/>
            <person name="Nolan M."/>
            <person name="Ohm R."/>
            <person name="Pangilinan J."/>
            <person name="Park H.-J."/>
            <person name="Ramirez L."/>
            <person name="Alfaro M."/>
            <person name="Sun H."/>
            <person name="Tritt A."/>
            <person name="Yoshinaga Y."/>
            <person name="Zwiers L.-H."/>
            <person name="Turgeon B."/>
            <person name="Goodwin S."/>
            <person name="Spatafora J."/>
            <person name="Crous P."/>
            <person name="Grigoriev I."/>
        </authorList>
    </citation>
    <scope>NUCLEOTIDE SEQUENCE</scope>
    <source>
        <strain evidence="1">CBS 113979</strain>
    </source>
</reference>
<dbReference type="SUPFAM" id="SSF53474">
    <property type="entry name" value="alpha/beta-Hydrolases"/>
    <property type="match status" value="1"/>
</dbReference>
<keyword evidence="2" id="KW-1185">Reference proteome</keyword>
<dbReference type="InterPro" id="IPR029058">
    <property type="entry name" value="AB_hydrolase_fold"/>
</dbReference>
<dbReference type="AlphaFoldDB" id="A0A6G1GK25"/>
<dbReference type="EMBL" id="ML977207">
    <property type="protein sequence ID" value="KAF1981109.1"/>
    <property type="molecule type" value="Genomic_DNA"/>
</dbReference>
<evidence type="ECO:0000313" key="2">
    <source>
        <dbReference type="Proteomes" id="UP000800041"/>
    </source>
</evidence>